<evidence type="ECO:0000259" key="1">
    <source>
        <dbReference type="Pfam" id="PF00248"/>
    </source>
</evidence>
<sequence>MSGRIVYGCMQLGRWDHQPVGPEEHRRTEAAVAAALEVGIDTFDHADIYGHGSAEAVFGELLRRSPGLRPRIKVQSKCGIRLADGDRPGLYDLRPATIRERVHQSLERLQTDYLDTLLLHRPDPLADPAEVAAALDGLYEEGLVLAVGVSNMSAAQIEALQRHTELPITVNQLEMSLLARAWLEGGVLVNTSSYAEVGFPHGTIEHCRAHGIALQAWGSLAGGRFTGLPREPQDELVTALVASLAQAHGTTPETILLAWLQRHPAQVVPVIGTTSPDRIRACRDAAAGSVTLTHDEWYELWTTARGGPLP</sequence>
<keyword evidence="3" id="KW-1185">Reference proteome</keyword>
<dbReference type="InterPro" id="IPR036812">
    <property type="entry name" value="NAD(P)_OxRdtase_dom_sf"/>
</dbReference>
<protein>
    <submittedName>
        <fullName evidence="2">Aldo/keto reductase</fullName>
    </submittedName>
</protein>
<reference evidence="3" key="1">
    <citation type="journal article" date="2019" name="Int. J. Syst. Evol. Microbiol.">
        <title>The Global Catalogue of Microorganisms (GCM) 10K type strain sequencing project: providing services to taxonomists for standard genome sequencing and annotation.</title>
        <authorList>
            <consortium name="The Broad Institute Genomics Platform"/>
            <consortium name="The Broad Institute Genome Sequencing Center for Infectious Disease"/>
            <person name="Wu L."/>
            <person name="Ma J."/>
        </authorList>
    </citation>
    <scope>NUCLEOTIDE SEQUENCE [LARGE SCALE GENOMIC DNA]</scope>
    <source>
        <strain evidence="3">CGMCC 4.7371</strain>
    </source>
</reference>
<evidence type="ECO:0000313" key="3">
    <source>
        <dbReference type="Proteomes" id="UP000655410"/>
    </source>
</evidence>
<dbReference type="Pfam" id="PF00248">
    <property type="entry name" value="Aldo_ket_red"/>
    <property type="match status" value="1"/>
</dbReference>
<dbReference type="Proteomes" id="UP000655410">
    <property type="component" value="Unassembled WGS sequence"/>
</dbReference>
<feature type="domain" description="NADP-dependent oxidoreductase" evidence="1">
    <location>
        <begin position="4"/>
        <end position="297"/>
    </location>
</feature>
<dbReference type="EMBL" id="BMNI01000001">
    <property type="protein sequence ID" value="GGO84550.1"/>
    <property type="molecule type" value="Genomic_DNA"/>
</dbReference>
<dbReference type="PANTHER" id="PTHR43364">
    <property type="entry name" value="NADH-SPECIFIC METHYLGLYOXAL REDUCTASE-RELATED"/>
    <property type="match status" value="1"/>
</dbReference>
<comment type="caution">
    <text evidence="2">The sequence shown here is derived from an EMBL/GenBank/DDBJ whole genome shotgun (WGS) entry which is preliminary data.</text>
</comment>
<dbReference type="Gene3D" id="3.20.20.100">
    <property type="entry name" value="NADP-dependent oxidoreductase domain"/>
    <property type="match status" value="1"/>
</dbReference>
<dbReference type="InterPro" id="IPR020471">
    <property type="entry name" value="AKR"/>
</dbReference>
<dbReference type="InterPro" id="IPR050523">
    <property type="entry name" value="AKR_Detox_Biosynth"/>
</dbReference>
<organism evidence="2 3">
    <name type="scientific">Nocardioides phosphati</name>
    <dbReference type="NCBI Taxonomy" id="1867775"/>
    <lineage>
        <taxon>Bacteria</taxon>
        <taxon>Bacillati</taxon>
        <taxon>Actinomycetota</taxon>
        <taxon>Actinomycetes</taxon>
        <taxon>Propionibacteriales</taxon>
        <taxon>Nocardioidaceae</taxon>
        <taxon>Nocardioides</taxon>
    </lineage>
</organism>
<evidence type="ECO:0000313" key="2">
    <source>
        <dbReference type="EMBL" id="GGO84550.1"/>
    </source>
</evidence>
<gene>
    <name evidence="2" type="ORF">GCM10011584_02350</name>
</gene>
<dbReference type="SUPFAM" id="SSF51430">
    <property type="entry name" value="NAD(P)-linked oxidoreductase"/>
    <property type="match status" value="1"/>
</dbReference>
<proteinExistence type="predicted"/>
<dbReference type="PANTHER" id="PTHR43364:SF1">
    <property type="entry name" value="OXIDOREDUCTASE YDHF"/>
    <property type="match status" value="1"/>
</dbReference>
<accession>A0ABQ2N4R8</accession>
<name>A0ABQ2N4R8_9ACTN</name>
<dbReference type="InterPro" id="IPR023210">
    <property type="entry name" value="NADP_OxRdtase_dom"/>
</dbReference>
<dbReference type="PRINTS" id="PR00069">
    <property type="entry name" value="ALDKETRDTASE"/>
</dbReference>
<dbReference type="RefSeq" id="WP_229662524.1">
    <property type="nucleotide sequence ID" value="NZ_BMNI01000001.1"/>
</dbReference>